<feature type="domain" description="N-terminal Ras-GEF" evidence="6">
    <location>
        <begin position="526"/>
        <end position="670"/>
    </location>
</feature>
<comment type="caution">
    <text evidence="8">The sequence shown here is derived from an EMBL/GenBank/DDBJ whole genome shotgun (WGS) entry which is preliminary data.</text>
</comment>
<name>A0ABQ8ZDX9_9EUKA</name>
<dbReference type="Pfam" id="PF00617">
    <property type="entry name" value="RasGEF"/>
    <property type="match status" value="1"/>
</dbReference>
<keyword evidence="3" id="KW-0175">Coiled coil</keyword>
<evidence type="ECO:0000313" key="8">
    <source>
        <dbReference type="EMBL" id="KAJ6254860.1"/>
    </source>
</evidence>
<evidence type="ECO:0000313" key="9">
    <source>
        <dbReference type="Proteomes" id="UP001150062"/>
    </source>
</evidence>
<dbReference type="PANTHER" id="PTHR23113:SF366">
    <property type="entry name" value="RAS GUANINE NUCLEOTIDE EXCHANGE FACTOR R"/>
    <property type="match status" value="1"/>
</dbReference>
<dbReference type="PANTHER" id="PTHR23113">
    <property type="entry name" value="GUANINE NUCLEOTIDE EXCHANGE FACTOR"/>
    <property type="match status" value="1"/>
</dbReference>
<evidence type="ECO:0000259" key="7">
    <source>
        <dbReference type="PROSITE" id="PS50245"/>
    </source>
</evidence>
<dbReference type="SMART" id="SM01052">
    <property type="entry name" value="CAP_GLY"/>
    <property type="match status" value="1"/>
</dbReference>
<dbReference type="PROSITE" id="PS50245">
    <property type="entry name" value="CAP_GLY_2"/>
    <property type="match status" value="1"/>
</dbReference>
<feature type="domain" description="Ras-GEF" evidence="5">
    <location>
        <begin position="708"/>
        <end position="939"/>
    </location>
</feature>
<evidence type="ECO:0000256" key="2">
    <source>
        <dbReference type="PROSITE-ProRule" id="PRU00168"/>
    </source>
</evidence>
<proteinExistence type="predicted"/>
<evidence type="ECO:0000256" key="3">
    <source>
        <dbReference type="SAM" id="Coils"/>
    </source>
</evidence>
<dbReference type="SMART" id="SM00229">
    <property type="entry name" value="RasGEFN"/>
    <property type="match status" value="1"/>
</dbReference>
<dbReference type="EMBL" id="JAOAOG010000016">
    <property type="protein sequence ID" value="KAJ6254860.1"/>
    <property type="molecule type" value="Genomic_DNA"/>
</dbReference>
<evidence type="ECO:0000256" key="4">
    <source>
        <dbReference type="SAM" id="MobiDB-lite"/>
    </source>
</evidence>
<evidence type="ECO:0000256" key="1">
    <source>
        <dbReference type="ARBA" id="ARBA00022658"/>
    </source>
</evidence>
<dbReference type="Gene3D" id="1.10.840.10">
    <property type="entry name" value="Ras guanine-nucleotide exchange factors catalytic domain"/>
    <property type="match status" value="1"/>
</dbReference>
<feature type="region of interest" description="Disordered" evidence="4">
    <location>
        <begin position="340"/>
        <end position="362"/>
    </location>
</feature>
<dbReference type="PROSITE" id="PS50009">
    <property type="entry name" value="RASGEF_CAT"/>
    <property type="match status" value="1"/>
</dbReference>
<dbReference type="InterPro" id="IPR000938">
    <property type="entry name" value="CAP-Gly_domain"/>
</dbReference>
<dbReference type="InterPro" id="IPR001895">
    <property type="entry name" value="RASGEF_cat_dom"/>
</dbReference>
<feature type="domain" description="CAP-Gly" evidence="7">
    <location>
        <begin position="27"/>
        <end position="69"/>
    </location>
</feature>
<dbReference type="PROSITE" id="PS50212">
    <property type="entry name" value="RASGEF_NTER"/>
    <property type="match status" value="1"/>
</dbReference>
<reference evidence="8" key="1">
    <citation type="submission" date="2022-08" db="EMBL/GenBank/DDBJ databases">
        <title>Novel sulfate-reducing endosymbionts in the free-living metamonad Anaeramoeba.</title>
        <authorList>
            <person name="Jerlstrom-Hultqvist J."/>
            <person name="Cepicka I."/>
            <person name="Gallot-Lavallee L."/>
            <person name="Salas-Leiva D."/>
            <person name="Curtis B.A."/>
            <person name="Zahonova K."/>
            <person name="Pipaliya S."/>
            <person name="Dacks J."/>
            <person name="Roger A.J."/>
        </authorList>
    </citation>
    <scope>NUCLEOTIDE SEQUENCE</scope>
    <source>
        <strain evidence="8">Schooner1</strain>
    </source>
</reference>
<dbReference type="SUPFAM" id="SSF48366">
    <property type="entry name" value="Ras GEF"/>
    <property type="match status" value="1"/>
</dbReference>
<dbReference type="InterPro" id="IPR023578">
    <property type="entry name" value="Ras_GEF_dom_sf"/>
</dbReference>
<dbReference type="InterPro" id="IPR036964">
    <property type="entry name" value="RASGEF_cat_dom_sf"/>
</dbReference>
<dbReference type="InterPro" id="IPR000651">
    <property type="entry name" value="Ras-like_Gua-exchang_fac_N"/>
</dbReference>
<dbReference type="Proteomes" id="UP001150062">
    <property type="component" value="Unassembled WGS sequence"/>
</dbReference>
<keyword evidence="9" id="KW-1185">Reference proteome</keyword>
<protein>
    <submittedName>
        <fullName evidence="8">Guanine nucleotide exchange factor</fullName>
    </submittedName>
</protein>
<accession>A0ABQ8ZDX9</accession>
<gene>
    <name evidence="8" type="ORF">M0813_11907</name>
</gene>
<dbReference type="Gene3D" id="1.20.870.10">
    <property type="entry name" value="Son of sevenless (SoS) protein Chain: S domain 1"/>
    <property type="match status" value="1"/>
</dbReference>
<dbReference type="SMART" id="SM00147">
    <property type="entry name" value="RasGEF"/>
    <property type="match status" value="1"/>
</dbReference>
<dbReference type="SUPFAM" id="SSF74924">
    <property type="entry name" value="Cap-Gly domain"/>
    <property type="match status" value="1"/>
</dbReference>
<organism evidence="8 9">
    <name type="scientific">Anaeramoeba flamelloides</name>
    <dbReference type="NCBI Taxonomy" id="1746091"/>
    <lineage>
        <taxon>Eukaryota</taxon>
        <taxon>Metamonada</taxon>
        <taxon>Anaeramoebidae</taxon>
        <taxon>Anaeramoeba</taxon>
    </lineage>
</organism>
<keyword evidence="1 2" id="KW-0344">Guanine-nucleotide releasing factor</keyword>
<sequence length="947" mass="111381">MLKRSASYKIGDSIKIENKSGTIRFVGKTVFAPGIWIGIELDQPEGIHDGKLYGQRYFECNKRHGIFVRTNSQSYIQSKSKKQAKLEKKKKKKDKVSTKQKIELDQKESLSSATVFSPQAKRRGVTNKQELVKRLAFRKYIISQYSKEKDQIKTKIKQKETILLKKGKKGKKLTKNVNQKNKIFTLKQRIKDSKEKEKEVQKTCIKTENILENCKEELESRSEDALRKRFLELELQRKILKHKVENAEEKKIKLEQSNKHAKDILTNLMKNVKAEKDEVSKIYQIRMEEIKQIEKEKKEILKKLGNTVSKTGMNIFQLADRINTLNKSISSGQKKIVKLENSRNRQNEKRSHIEQENKNRKSQWISKLMDNKPEIFDFREKLTPILNNQGLGRLKTTVKFLKRNILNSEDILQLIMQHYEIERQPSIREFIEKQTGIKYIFQEQPESMLVSFLKIGCKKDNPLWDLTQQQEDNSLEVNRGEELNARRNIVLSLDDKDINIWEEPANNPKNIRIENQDLENYQNGDFFSSIYLSNINKLIEHLIHPIHFDKKFIVAFLIIHTNILKSEHLFLKIVQRYRVPPFTDKGKESTKTKSEEMKKEEIEMEKKYNEMKISIQKITIIVLEIWVKKHFSDFGPILIENLIAFLENEVKQNYHKESQILIKKIQTLQENKNKTSNYDSQSTNKAQPPTPVIPKSLFSVNFQLSDVKPIEMARQITLFFQQIFLKIKPSEIIEQAHYTKKNTHKTQNIKNLIDKFNDFSSYIAERIVRPNTLRQRAAQFVHWIKVAVFLREMNNFDSLIMAVGGIGSSSCSRLKVTKSEVSKNHWKSLKNLKNDISQMDFYKNYRKLISTCELPALPYFGVFKKDLVYILDGSTRTVEGLINFRQRKHVYNIVRQIKKFQKVRYNFISISQIQELFKQKLSNKTSKQLFEISLQNEPRGSTRTSLH</sequence>
<feature type="coiled-coil region" evidence="3">
    <location>
        <begin position="230"/>
        <end position="303"/>
    </location>
</feature>
<dbReference type="InterPro" id="IPR008937">
    <property type="entry name" value="Ras-like_GEF"/>
</dbReference>
<dbReference type="InterPro" id="IPR036859">
    <property type="entry name" value="CAP-Gly_dom_sf"/>
</dbReference>
<evidence type="ECO:0000259" key="6">
    <source>
        <dbReference type="PROSITE" id="PS50212"/>
    </source>
</evidence>
<dbReference type="Gene3D" id="2.30.30.190">
    <property type="entry name" value="CAP Gly-rich-like domain"/>
    <property type="match status" value="1"/>
</dbReference>
<feature type="compositionally biased region" description="Basic and acidic residues" evidence="4">
    <location>
        <begin position="340"/>
        <end position="359"/>
    </location>
</feature>
<dbReference type="Pfam" id="PF01302">
    <property type="entry name" value="CAP_GLY"/>
    <property type="match status" value="1"/>
</dbReference>
<evidence type="ECO:0000259" key="5">
    <source>
        <dbReference type="PROSITE" id="PS50009"/>
    </source>
</evidence>
<dbReference type="Pfam" id="PF00618">
    <property type="entry name" value="RasGEF_N"/>
    <property type="match status" value="1"/>
</dbReference>